<evidence type="ECO:0000313" key="3">
    <source>
        <dbReference type="Proteomes" id="UP000063991"/>
    </source>
</evidence>
<evidence type="ECO:0000256" key="1">
    <source>
        <dbReference type="ARBA" id="ARBA00008282"/>
    </source>
</evidence>
<dbReference type="InterPro" id="IPR003374">
    <property type="entry name" value="ApbE-like_sf"/>
</dbReference>
<evidence type="ECO:0000313" key="2">
    <source>
        <dbReference type="EMBL" id="AMK00072.1"/>
    </source>
</evidence>
<name>A0A126Q4D4_ALTMA</name>
<proteinExistence type="inferred from homology"/>
<dbReference type="SUPFAM" id="SSF143631">
    <property type="entry name" value="ApbE-like"/>
    <property type="match status" value="1"/>
</dbReference>
<dbReference type="Gene3D" id="3.10.520.10">
    <property type="entry name" value="ApbE-like domains"/>
    <property type="match status" value="1"/>
</dbReference>
<reference evidence="2 3" key="1">
    <citation type="submission" date="2015-12" db="EMBL/GenBank/DDBJ databases">
        <authorList>
            <person name="Shamseldin A."/>
            <person name="Moawad H."/>
            <person name="Abd El-Rahim W.M."/>
            <person name="Sadowsky M.J."/>
        </authorList>
    </citation>
    <scope>NUCLEOTIDE SEQUENCE [LARGE SCALE GENOMIC DNA]</scope>
    <source>
        <strain evidence="2 3">D7</strain>
    </source>
</reference>
<accession>A0A126Q4D4</accession>
<protein>
    <submittedName>
        <fullName evidence="2">Thiamine biosynthesis protein ApbE</fullName>
    </submittedName>
</protein>
<gene>
    <name evidence="2" type="ORF">AVL55_19045</name>
</gene>
<dbReference type="Proteomes" id="UP000063991">
    <property type="component" value="Chromosome"/>
</dbReference>
<sequence>MVGRFLLYLAVFTASYAVKAELYVFPAPSPSPEATSHTLNTEITLYEEQTLSAIEQKNIDLLIKDTYQTLDKSNATSALSEINQRFEGTLPAWLYSAIKRCEDWFNRTEGNISCRNGALYDYWAEYVQGKHDLSRREVRRLARVARIAEVNFNDDNSVAFASPIQWDLSEFAASLAVDRIANYLTSINIRSYHISAQGLETHASNQGFSWQGTVAQEAVIQNGRATDAVSNPSTIAYIRPWQRPVLSTSKLASLEKGVLSHSDGWPSAKFQAIAVADNAFEAMLLAHFSATKTAQQAMELVNANPSLALKLVDENGRVFTSNTYTARTSGDSSGKNKAEKNGHAISIDITLPLFDIADYRGPYVSVWISDEKNRLVKSLALRGTGERWLGELRTWWRRVGRKNEGLVDGFAGATKKNAPLHIEWDGLDDFGQSANSSSLILHVEVVREHGGRSYEKIPFTFDSLSSPITVTGTDEIASITLSLMN</sequence>
<dbReference type="EMBL" id="CP014323">
    <property type="protein sequence ID" value="AMK00072.1"/>
    <property type="molecule type" value="Genomic_DNA"/>
</dbReference>
<dbReference type="OrthoDB" id="195316at2"/>
<dbReference type="RefSeq" id="WP_061096156.1">
    <property type="nucleotide sequence ID" value="NZ_CP014323.1"/>
</dbReference>
<dbReference type="Pfam" id="PF10029">
    <property type="entry name" value="DUF2271"/>
    <property type="match status" value="1"/>
</dbReference>
<dbReference type="AlphaFoldDB" id="A0A126Q4D4"/>
<dbReference type="Pfam" id="PF02424">
    <property type="entry name" value="ApbE"/>
    <property type="match status" value="1"/>
</dbReference>
<organism evidence="2 3">
    <name type="scientific">Alteromonas macleodii</name>
    <name type="common">Pseudoalteromonas macleodii</name>
    <dbReference type="NCBI Taxonomy" id="28108"/>
    <lineage>
        <taxon>Bacteria</taxon>
        <taxon>Pseudomonadati</taxon>
        <taxon>Pseudomonadota</taxon>
        <taxon>Gammaproteobacteria</taxon>
        <taxon>Alteromonadales</taxon>
        <taxon>Alteromonadaceae</taxon>
        <taxon>Alteromonas/Salinimonas group</taxon>
        <taxon>Alteromonas</taxon>
    </lineage>
</organism>
<dbReference type="InterPro" id="IPR024932">
    <property type="entry name" value="ApbE"/>
</dbReference>
<comment type="similarity">
    <text evidence="1">Belongs to the ApbE family.</text>
</comment>
<dbReference type="Gene3D" id="2.60.40.4070">
    <property type="match status" value="1"/>
</dbReference>
<dbReference type="InterPro" id="IPR014469">
    <property type="entry name" value="DUF2271"/>
</dbReference>